<protein>
    <submittedName>
        <fullName evidence="1">Uncharacterized protein</fullName>
    </submittedName>
</protein>
<dbReference type="EMBL" id="JXRA01000139">
    <property type="protein sequence ID" value="KIO74757.1"/>
    <property type="molecule type" value="Genomic_DNA"/>
</dbReference>
<organism evidence="1 2">
    <name type="scientific">Pedobacter lusitanus</name>
    <dbReference type="NCBI Taxonomy" id="1503925"/>
    <lineage>
        <taxon>Bacteria</taxon>
        <taxon>Pseudomonadati</taxon>
        <taxon>Bacteroidota</taxon>
        <taxon>Sphingobacteriia</taxon>
        <taxon>Sphingobacteriales</taxon>
        <taxon>Sphingobacteriaceae</taxon>
        <taxon>Pedobacter</taxon>
    </lineage>
</organism>
<dbReference type="RefSeq" id="WP_041886800.1">
    <property type="nucleotide sequence ID" value="NZ_JXRA01000139.1"/>
</dbReference>
<evidence type="ECO:0000313" key="1">
    <source>
        <dbReference type="EMBL" id="KIO74757.1"/>
    </source>
</evidence>
<name>A0A0D0GBV6_9SPHI</name>
<evidence type="ECO:0000313" key="2">
    <source>
        <dbReference type="Proteomes" id="UP000032049"/>
    </source>
</evidence>
<gene>
    <name evidence="1" type="ORF">TH53_24670</name>
</gene>
<keyword evidence="2" id="KW-1185">Reference proteome</keyword>
<dbReference type="Proteomes" id="UP000032049">
    <property type="component" value="Unassembled WGS sequence"/>
</dbReference>
<dbReference type="STRING" id="1503925.TH53_24670"/>
<reference evidence="1 2" key="1">
    <citation type="submission" date="2015-01" db="EMBL/GenBank/DDBJ databases">
        <title>Draft genome sequence of Pedobacter sp. NL19 isolated from sludge of an effluent treatment pond in an abandoned uranium mine.</title>
        <authorList>
            <person name="Santos T."/>
            <person name="Caetano T."/>
            <person name="Covas C."/>
            <person name="Cruz A."/>
            <person name="Mendo S."/>
        </authorList>
    </citation>
    <scope>NUCLEOTIDE SEQUENCE [LARGE SCALE GENOMIC DNA]</scope>
    <source>
        <strain evidence="1 2">NL19</strain>
    </source>
</reference>
<dbReference type="AlphaFoldDB" id="A0A0D0GBV6"/>
<accession>A0A0D0GBV6</accession>
<proteinExistence type="predicted"/>
<sequence>MNKDVIKRKDISSIITGQMVEIPEGSIELRNDRTKQKWVVEIKSFLLAKFPVTQIKKNKLIAVVYPFLSIRV</sequence>
<comment type="caution">
    <text evidence="1">The sequence shown here is derived from an EMBL/GenBank/DDBJ whole genome shotgun (WGS) entry which is preliminary data.</text>
</comment>